<comment type="caution">
    <text evidence="2">The sequence shown here is derived from an EMBL/GenBank/DDBJ whole genome shotgun (WGS) entry which is preliminary data.</text>
</comment>
<gene>
    <name evidence="2" type="ORF">LRN_1373</name>
</gene>
<name>A0A837DW58_9LACO</name>
<dbReference type="Pfam" id="PF04991">
    <property type="entry name" value="LicD"/>
    <property type="match status" value="1"/>
</dbReference>
<evidence type="ECO:0000313" key="3">
    <source>
        <dbReference type="Proteomes" id="UP000031011"/>
    </source>
</evidence>
<reference evidence="2 3" key="1">
    <citation type="journal article" date="2015" name="BMC Microbiol.">
        <title>Lactobacillus ruminis strains cluster according to their mammalian gut source.</title>
        <authorList>
            <person name="O' Donnell M.M."/>
            <person name="Harris H.M."/>
            <person name="Lynch D.B."/>
            <person name="Ross R.P."/>
            <person name="O'Toole P.W."/>
        </authorList>
    </citation>
    <scope>NUCLEOTIDE SEQUENCE [LARGE SCALE GENOMIC DNA]</scope>
    <source>
        <strain evidence="2 3">DPC 6832</strain>
    </source>
</reference>
<dbReference type="Proteomes" id="UP000031011">
    <property type="component" value="Unassembled WGS sequence"/>
</dbReference>
<protein>
    <submittedName>
        <fullName evidence="2">LicD family protein</fullName>
    </submittedName>
</protein>
<evidence type="ECO:0000313" key="2">
    <source>
        <dbReference type="EMBL" id="KIC05538.1"/>
    </source>
</evidence>
<dbReference type="GO" id="GO:0009100">
    <property type="term" value="P:glycoprotein metabolic process"/>
    <property type="evidence" value="ECO:0007669"/>
    <property type="project" value="UniProtKB-ARBA"/>
</dbReference>
<accession>A0A837DW58</accession>
<dbReference type="InterPro" id="IPR007074">
    <property type="entry name" value="LicD/FKTN/FKRP_NTP_transf"/>
</dbReference>
<evidence type="ECO:0000259" key="1">
    <source>
        <dbReference type="Pfam" id="PF04991"/>
    </source>
</evidence>
<dbReference type="AlphaFoldDB" id="A0A837DW58"/>
<dbReference type="PANTHER" id="PTHR43404">
    <property type="entry name" value="LIPOPOLYSACCHARIDE CHOLINEPHOSPHOTRANSFERASE LICD"/>
    <property type="match status" value="1"/>
</dbReference>
<organism evidence="2 3">
    <name type="scientific">Ligilactobacillus ruminis DPC 6832</name>
    <dbReference type="NCBI Taxonomy" id="1402208"/>
    <lineage>
        <taxon>Bacteria</taxon>
        <taxon>Bacillati</taxon>
        <taxon>Bacillota</taxon>
        <taxon>Bacilli</taxon>
        <taxon>Lactobacillales</taxon>
        <taxon>Lactobacillaceae</taxon>
        <taxon>Ligilactobacillus</taxon>
    </lineage>
</organism>
<feature type="domain" description="LicD/FKTN/FKRP nucleotidyltransferase" evidence="1">
    <location>
        <begin position="31"/>
        <end position="252"/>
    </location>
</feature>
<dbReference type="InterPro" id="IPR052942">
    <property type="entry name" value="LPS_cholinephosphotransferase"/>
</dbReference>
<dbReference type="EMBL" id="AWYA01000020">
    <property type="protein sequence ID" value="KIC05538.1"/>
    <property type="molecule type" value="Genomic_DNA"/>
</dbReference>
<dbReference type="PANTHER" id="PTHR43404:SF2">
    <property type="entry name" value="LIPOPOLYSACCHARIDE CHOLINEPHOSPHOTRANSFERASE LICD"/>
    <property type="match status" value="1"/>
</dbReference>
<proteinExistence type="predicted"/>
<sequence length="281" mass="33841">MMTENFEITKDVLEKLQKVELEMLIEVDRICRKNNINYSIMYGTLLGAVRNGGFIPWDDDCDVVFKRDEYEKFFEACKKDLDTSRFFLQEHRTDPYYLFGYSKLRRENTVFERTGQRNIKQHGGIFMDLFILDNILDGTVGRILNKFELYVIRNALNSKIFKDTSYNPFKRNFYRLLDMIPKNILFDRLDRIQKKYNSKNTELSRRYTWGIEEDVPFGYPNKLYDDLCELEFEGHKFLATKYFKEQLTILYGEDYMRLPPKEERYPHNNAEEISFGDIFDR</sequence>